<dbReference type="AlphaFoldDB" id="A0A5Q3Q9D1"/>
<protein>
    <submittedName>
        <fullName evidence="5">MarR family transcriptional regulator</fullName>
    </submittedName>
</protein>
<dbReference type="SUPFAM" id="SSF46785">
    <property type="entry name" value="Winged helix' DNA-binding domain"/>
    <property type="match status" value="1"/>
</dbReference>
<feature type="domain" description="HTH marR-type" evidence="4">
    <location>
        <begin position="27"/>
        <end position="84"/>
    </location>
</feature>
<dbReference type="GO" id="GO:0003700">
    <property type="term" value="F:DNA-binding transcription factor activity"/>
    <property type="evidence" value="ECO:0007669"/>
    <property type="project" value="InterPro"/>
</dbReference>
<keyword evidence="1" id="KW-0805">Transcription regulation</keyword>
<organism evidence="5 6">
    <name type="scientific">Allosaccharopolyspora coralli</name>
    <dbReference type="NCBI Taxonomy" id="2665642"/>
    <lineage>
        <taxon>Bacteria</taxon>
        <taxon>Bacillati</taxon>
        <taxon>Actinomycetota</taxon>
        <taxon>Actinomycetes</taxon>
        <taxon>Pseudonocardiales</taxon>
        <taxon>Pseudonocardiaceae</taxon>
        <taxon>Allosaccharopolyspora</taxon>
    </lineage>
</organism>
<evidence type="ECO:0000259" key="4">
    <source>
        <dbReference type="Pfam" id="PF12802"/>
    </source>
</evidence>
<keyword evidence="6" id="KW-1185">Reference proteome</keyword>
<dbReference type="InterPro" id="IPR036390">
    <property type="entry name" value="WH_DNA-bd_sf"/>
</dbReference>
<dbReference type="InterPro" id="IPR000835">
    <property type="entry name" value="HTH_MarR-typ"/>
</dbReference>
<dbReference type="GO" id="GO:0003677">
    <property type="term" value="F:DNA binding"/>
    <property type="evidence" value="ECO:0007669"/>
    <property type="project" value="UniProtKB-KW"/>
</dbReference>
<evidence type="ECO:0000313" key="6">
    <source>
        <dbReference type="Proteomes" id="UP000371041"/>
    </source>
</evidence>
<keyword evidence="3" id="KW-0804">Transcription</keyword>
<dbReference type="PANTHER" id="PTHR38465">
    <property type="entry name" value="HTH-TYPE TRANSCRIPTIONAL REGULATOR MJ1563-RELATED"/>
    <property type="match status" value="1"/>
</dbReference>
<dbReference type="RefSeq" id="WP_154074798.1">
    <property type="nucleotide sequence ID" value="NZ_CP045929.1"/>
</dbReference>
<accession>A0A5Q3Q9D1</accession>
<keyword evidence="2" id="KW-0238">DNA-binding</keyword>
<dbReference type="InterPro" id="IPR052362">
    <property type="entry name" value="HTH-GbsR_regulator"/>
</dbReference>
<name>A0A5Q3Q9D1_9PSEU</name>
<proteinExistence type="predicted"/>
<dbReference type="InterPro" id="IPR036388">
    <property type="entry name" value="WH-like_DNA-bd_sf"/>
</dbReference>
<evidence type="ECO:0000256" key="1">
    <source>
        <dbReference type="ARBA" id="ARBA00023015"/>
    </source>
</evidence>
<evidence type="ECO:0000313" key="5">
    <source>
        <dbReference type="EMBL" id="QGK68189.1"/>
    </source>
</evidence>
<dbReference type="PANTHER" id="PTHR38465:SF2">
    <property type="entry name" value="HTH-TYPE TRANSCRIPTIONAL REGULATOR MMPR5"/>
    <property type="match status" value="1"/>
</dbReference>
<dbReference type="Proteomes" id="UP000371041">
    <property type="component" value="Chromosome"/>
</dbReference>
<evidence type="ECO:0000256" key="2">
    <source>
        <dbReference type="ARBA" id="ARBA00023125"/>
    </source>
</evidence>
<evidence type="ECO:0000256" key="3">
    <source>
        <dbReference type="ARBA" id="ARBA00023163"/>
    </source>
</evidence>
<dbReference type="EMBL" id="CP045929">
    <property type="protein sequence ID" value="QGK68189.1"/>
    <property type="molecule type" value="Genomic_DNA"/>
</dbReference>
<gene>
    <name evidence="5" type="ORF">GIY23_00060</name>
</gene>
<dbReference type="Pfam" id="PF12802">
    <property type="entry name" value="MarR_2"/>
    <property type="match status" value="1"/>
</dbReference>
<dbReference type="KEGG" id="sace:GIY23_00060"/>
<dbReference type="InterPro" id="IPR011991">
    <property type="entry name" value="ArsR-like_HTH"/>
</dbReference>
<dbReference type="Gene3D" id="1.10.10.10">
    <property type="entry name" value="Winged helix-like DNA-binding domain superfamily/Winged helix DNA-binding domain"/>
    <property type="match status" value="1"/>
</dbReference>
<dbReference type="Gene3D" id="1.10.287.160">
    <property type="entry name" value="HR1 repeat"/>
    <property type="match status" value="1"/>
</dbReference>
<sequence length="165" mass="18881">MTEEAGEERNTRVLRYVERFAQVLEESGVPRMPARVFAYVLAEDSDRYTAGDLAAGLQVSPAAISGAVRYLVQVGLVTKEREPGMRSDLYRIDDRDVWSRIFLQRSDLLGHYEKAAAEGVETLGPDTPGGRRMRESQEFFAFLRAELEATMTRWREYRSQLDLDR</sequence>
<dbReference type="CDD" id="cd00090">
    <property type="entry name" value="HTH_ARSR"/>
    <property type="match status" value="1"/>
</dbReference>
<reference evidence="6" key="1">
    <citation type="submission" date="2019-11" db="EMBL/GenBank/DDBJ databases">
        <title>The complete genome sequence of Saccharopolyspora sp. E2A.</title>
        <authorList>
            <person name="Zhang G."/>
        </authorList>
    </citation>
    <scope>NUCLEOTIDE SEQUENCE [LARGE SCALE GENOMIC DNA]</scope>
    <source>
        <strain evidence="6">E2A</strain>
    </source>
</reference>